<accession>A0A0A9GFB7</accession>
<dbReference type="EMBL" id="GBRH01174091">
    <property type="protein sequence ID" value="JAE23805.1"/>
    <property type="molecule type" value="Transcribed_RNA"/>
</dbReference>
<reference evidence="1" key="1">
    <citation type="submission" date="2014-09" db="EMBL/GenBank/DDBJ databases">
        <authorList>
            <person name="Magalhaes I.L.F."/>
            <person name="Oliveira U."/>
            <person name="Santos F.R."/>
            <person name="Vidigal T.H.D.A."/>
            <person name="Brescovit A.D."/>
            <person name="Santos A.J."/>
        </authorList>
    </citation>
    <scope>NUCLEOTIDE SEQUENCE</scope>
    <source>
        <tissue evidence="1">Shoot tissue taken approximately 20 cm above the soil surface</tissue>
    </source>
</reference>
<organism evidence="1">
    <name type="scientific">Arundo donax</name>
    <name type="common">Giant reed</name>
    <name type="synonym">Donax arundinaceus</name>
    <dbReference type="NCBI Taxonomy" id="35708"/>
    <lineage>
        <taxon>Eukaryota</taxon>
        <taxon>Viridiplantae</taxon>
        <taxon>Streptophyta</taxon>
        <taxon>Embryophyta</taxon>
        <taxon>Tracheophyta</taxon>
        <taxon>Spermatophyta</taxon>
        <taxon>Magnoliopsida</taxon>
        <taxon>Liliopsida</taxon>
        <taxon>Poales</taxon>
        <taxon>Poaceae</taxon>
        <taxon>PACMAD clade</taxon>
        <taxon>Arundinoideae</taxon>
        <taxon>Arundineae</taxon>
        <taxon>Arundo</taxon>
    </lineage>
</organism>
<evidence type="ECO:0000313" key="1">
    <source>
        <dbReference type="EMBL" id="JAE23805.1"/>
    </source>
</evidence>
<name>A0A0A9GFB7_ARUDO</name>
<sequence>MWLVAMMGPGGIRELF</sequence>
<reference evidence="1" key="2">
    <citation type="journal article" date="2015" name="Data Brief">
        <title>Shoot transcriptome of the giant reed, Arundo donax.</title>
        <authorList>
            <person name="Barrero R.A."/>
            <person name="Guerrero F.D."/>
            <person name="Moolhuijzen P."/>
            <person name="Goolsby J.A."/>
            <person name="Tidwell J."/>
            <person name="Bellgard S.E."/>
            <person name="Bellgard M.I."/>
        </authorList>
    </citation>
    <scope>NUCLEOTIDE SEQUENCE</scope>
    <source>
        <tissue evidence="1">Shoot tissue taken approximately 20 cm above the soil surface</tissue>
    </source>
</reference>
<proteinExistence type="predicted"/>
<dbReference type="AlphaFoldDB" id="A0A0A9GFB7"/>
<protein>
    <submittedName>
        <fullName evidence="1">Uncharacterized protein</fullName>
    </submittedName>
</protein>